<dbReference type="Pfam" id="PF01132">
    <property type="entry name" value="EFP"/>
    <property type="match status" value="1"/>
</dbReference>
<keyword evidence="5" id="KW-0648">Protein biosynthesis</keyword>
<dbReference type="InterPro" id="IPR001059">
    <property type="entry name" value="Transl_elong_P/YeiP_cen"/>
</dbReference>
<proteinExistence type="inferred from homology"/>
<dbReference type="InterPro" id="IPR013852">
    <property type="entry name" value="Transl_elong_P/YeiP_CS"/>
</dbReference>
<dbReference type="SUPFAM" id="SSF50104">
    <property type="entry name" value="Translation proteins SH3-like domain"/>
    <property type="match status" value="1"/>
</dbReference>
<dbReference type="PIRSF" id="PIRSF005901">
    <property type="entry name" value="EF-P"/>
    <property type="match status" value="1"/>
</dbReference>
<dbReference type="InterPro" id="IPR015365">
    <property type="entry name" value="Elong-fact-P_C"/>
</dbReference>
<dbReference type="NCBIfam" id="NF003392">
    <property type="entry name" value="PRK04542.1"/>
    <property type="match status" value="1"/>
</dbReference>
<keyword evidence="5" id="KW-0251">Elongation factor</keyword>
<evidence type="ECO:0000256" key="2">
    <source>
        <dbReference type="HAMAP-Rule" id="MF_00646"/>
    </source>
</evidence>
<dbReference type="InterPro" id="IPR013185">
    <property type="entry name" value="Transl_elong_KOW-like"/>
</dbReference>
<accession>A0A0X1KW03</accession>
<reference evidence="5" key="1">
    <citation type="submission" date="2005-09" db="EMBL/GenBank/DDBJ databases">
        <title>Annotation of Vibrio cholerae MO10.</title>
        <authorList>
            <person name="Colwell R."/>
            <person name="Grim C.J."/>
            <person name="Young S."/>
            <person name="Jaffe D."/>
            <person name="Gnerre S."/>
            <person name="Berlin A."/>
            <person name="Heiman D."/>
            <person name="Hepburn T."/>
            <person name="Shea T."/>
            <person name="Sykes S."/>
            <person name="Yandava C."/>
            <person name="Alvarado L."/>
            <person name="Kodira C."/>
            <person name="Borodovsky M."/>
            <person name="Heidelberg J."/>
            <person name="Lander E."/>
            <person name="Galagan J."/>
            <person name="Nusbaum C."/>
            <person name="Birren B."/>
        </authorList>
    </citation>
    <scope>NUCLEOTIDE SEQUENCE [LARGE SCALE GENOMIC DNA]</scope>
    <source>
        <strain evidence="5">MO10</strain>
    </source>
</reference>
<dbReference type="EMBL" id="DS990136">
    <property type="protein sequence ID" value="EET22453.1"/>
    <property type="molecule type" value="Genomic_DNA"/>
</dbReference>
<dbReference type="HOGENOM" id="CLU_074944_2_0_6"/>
<dbReference type="InterPro" id="IPR008991">
    <property type="entry name" value="Translation_prot_SH3-like_sf"/>
</dbReference>
<dbReference type="SMART" id="SM01185">
    <property type="entry name" value="EFP"/>
    <property type="match status" value="1"/>
</dbReference>
<dbReference type="SMART" id="SM00841">
    <property type="entry name" value="Elong-fact-P_C"/>
    <property type="match status" value="1"/>
</dbReference>
<sequence>MLPLFTRRIYFMPKASELKKGFAIISNGKTLLIKDIEVTTPGGRGGSKIYKLRCTDLNTGARVDERYKSDDVLDTVEMNKRPISFSYIDGDEYVFMNNDDYTPYNFKKDEIEDELLFITEEIQGMSVVLVDGEAVAIELPSSVEMVIEETDPSIKGASASSRTKPARMPTGLVVQVPEYIATGDRIVINTAERKFMNRA</sequence>
<dbReference type="GO" id="GO:0003746">
    <property type="term" value="F:translation elongation factor activity"/>
    <property type="evidence" value="ECO:0007669"/>
    <property type="project" value="UniProtKB-UniRule"/>
</dbReference>
<dbReference type="Pfam" id="PF08207">
    <property type="entry name" value="EFP_N"/>
    <property type="match status" value="1"/>
</dbReference>
<reference evidence="5" key="2">
    <citation type="submission" date="2008-07" db="EMBL/GenBank/DDBJ databases">
        <authorList>
            <consortium name="Broad Institute Genome Sequencing Platform"/>
            <person name="Colwell R."/>
            <person name="Grim C.J."/>
            <person name="Young S."/>
            <person name="Jaffe D."/>
            <person name="Gnerre S."/>
            <person name="Berlin A."/>
            <person name="Heiman D."/>
            <person name="Hepburn T."/>
            <person name="Shea T."/>
            <person name="Sykes S."/>
            <person name="Alvarado L."/>
            <person name="Kodira C."/>
            <person name="Heidelberg J."/>
            <person name="Lander E."/>
            <person name="Galagan J."/>
            <person name="Nusbaum C."/>
            <person name="Birren B."/>
        </authorList>
    </citation>
    <scope>NUCLEOTIDE SEQUENCE [LARGE SCALE GENOMIC DNA]</scope>
    <source>
        <strain evidence="5">MO10</strain>
    </source>
</reference>
<dbReference type="Proteomes" id="UP000004687">
    <property type="component" value="Unassembled WGS sequence"/>
</dbReference>
<dbReference type="InterPro" id="IPR012340">
    <property type="entry name" value="NA-bd_OB-fold"/>
</dbReference>
<dbReference type="PROSITE" id="PS01275">
    <property type="entry name" value="EFP"/>
    <property type="match status" value="1"/>
</dbReference>
<organism evidence="5">
    <name type="scientific">Vibrio cholerae (strain MO10)</name>
    <dbReference type="NCBI Taxonomy" id="345072"/>
    <lineage>
        <taxon>Bacteria</taxon>
        <taxon>Pseudomonadati</taxon>
        <taxon>Pseudomonadota</taxon>
        <taxon>Gammaproteobacteria</taxon>
        <taxon>Vibrionales</taxon>
        <taxon>Vibrionaceae</taxon>
        <taxon>Vibrio</taxon>
    </lineage>
</organism>
<feature type="domain" description="Translation elongation factor P/YeiP central" evidence="4">
    <location>
        <begin position="80"/>
        <end position="135"/>
    </location>
</feature>
<dbReference type="Gene3D" id="2.40.50.140">
    <property type="entry name" value="Nucleic acid-binding proteins"/>
    <property type="match status" value="2"/>
</dbReference>
<comment type="similarity">
    <text evidence="1 2">Belongs to the elongation factor P family.</text>
</comment>
<dbReference type="InterPro" id="IPR014722">
    <property type="entry name" value="Rib_uL2_dom2"/>
</dbReference>
<dbReference type="NCBIfam" id="NF001810">
    <property type="entry name" value="PRK00529.1"/>
    <property type="match status" value="1"/>
</dbReference>
<dbReference type="PANTHER" id="PTHR30053">
    <property type="entry name" value="ELONGATION FACTOR P"/>
    <property type="match status" value="1"/>
</dbReference>
<dbReference type="FunFam" id="2.40.50.140:FF:000004">
    <property type="entry name" value="Elongation factor P"/>
    <property type="match status" value="1"/>
</dbReference>
<dbReference type="CDD" id="cd05794">
    <property type="entry name" value="S1_EF-P_repeat_2"/>
    <property type="match status" value="1"/>
</dbReference>
<feature type="domain" description="Elongation factor P C-terminal" evidence="3">
    <location>
        <begin position="143"/>
        <end position="198"/>
    </location>
</feature>
<gene>
    <name evidence="5" type="ORF">VchoM_00480</name>
</gene>
<dbReference type="NCBIfam" id="TIGR02178">
    <property type="entry name" value="yeiP"/>
    <property type="match status" value="1"/>
</dbReference>
<dbReference type="InterPro" id="IPR011897">
    <property type="entry name" value="Transl_elong_p-like_YeiP"/>
</dbReference>
<protein>
    <recommendedName>
        <fullName evidence="2">Elongation factor P-like protein</fullName>
    </recommendedName>
</protein>
<evidence type="ECO:0000259" key="4">
    <source>
        <dbReference type="SMART" id="SM01185"/>
    </source>
</evidence>
<evidence type="ECO:0000259" key="3">
    <source>
        <dbReference type="SMART" id="SM00841"/>
    </source>
</evidence>
<dbReference type="GO" id="GO:0043043">
    <property type="term" value="P:peptide biosynthetic process"/>
    <property type="evidence" value="ECO:0007669"/>
    <property type="project" value="InterPro"/>
</dbReference>
<dbReference type="FunFam" id="2.30.30.30:FF:000011">
    <property type="entry name" value="Elongation factor P-like protein"/>
    <property type="match status" value="1"/>
</dbReference>
<evidence type="ECO:0000256" key="1">
    <source>
        <dbReference type="ARBA" id="ARBA00009479"/>
    </source>
</evidence>
<dbReference type="CDD" id="cd04470">
    <property type="entry name" value="S1_EF-P_repeat_1"/>
    <property type="match status" value="1"/>
</dbReference>
<dbReference type="Gene3D" id="2.30.30.30">
    <property type="match status" value="1"/>
</dbReference>
<dbReference type="AlphaFoldDB" id="A0A0X1KW03"/>
<dbReference type="HAMAP" id="MF_00646">
    <property type="entry name" value="EFP"/>
    <property type="match status" value="1"/>
</dbReference>
<dbReference type="GO" id="GO:0005829">
    <property type="term" value="C:cytosol"/>
    <property type="evidence" value="ECO:0007669"/>
    <property type="project" value="UniProtKB-ARBA"/>
</dbReference>
<dbReference type="Pfam" id="PF09285">
    <property type="entry name" value="Elong-fact-P_C"/>
    <property type="match status" value="1"/>
</dbReference>
<dbReference type="InterPro" id="IPR020599">
    <property type="entry name" value="Transl_elong_fac_P/YeiP"/>
</dbReference>
<dbReference type="SUPFAM" id="SSF50249">
    <property type="entry name" value="Nucleic acid-binding proteins"/>
    <property type="match status" value="2"/>
</dbReference>
<evidence type="ECO:0000313" key="5">
    <source>
        <dbReference type="EMBL" id="EET22453.1"/>
    </source>
</evidence>
<name>A0A0X1KW03_VIBCO</name>
<dbReference type="PANTHER" id="PTHR30053:SF14">
    <property type="entry name" value="TRANSLATION ELONGATION FACTOR KOW-LIKE DOMAIN-CONTAINING PROTEIN"/>
    <property type="match status" value="1"/>
</dbReference>